<organism evidence="1 2">
    <name type="scientific">Xanthomonas oryzae</name>
    <dbReference type="NCBI Taxonomy" id="347"/>
    <lineage>
        <taxon>Bacteria</taxon>
        <taxon>Pseudomonadati</taxon>
        <taxon>Pseudomonadota</taxon>
        <taxon>Gammaproteobacteria</taxon>
        <taxon>Lysobacterales</taxon>
        <taxon>Lysobacteraceae</taxon>
        <taxon>Xanthomonas</taxon>
    </lineage>
</organism>
<gene>
    <name evidence="1" type="ORF">ADT25_09760</name>
</gene>
<dbReference type="EMBL" id="LHUJ01000170">
    <property type="protein sequence ID" value="KOR44959.1"/>
    <property type="molecule type" value="Genomic_DNA"/>
</dbReference>
<reference evidence="1 2" key="1">
    <citation type="submission" date="2015-07" db="EMBL/GenBank/DDBJ databases">
        <authorList>
            <consortium name="Consortium for Microbial Forensics and Genomics (microFORGE)"/>
            <person name="Knight B.M."/>
            <person name="Roberts D.P."/>
            <person name="Lin D."/>
            <person name="Hari K."/>
            <person name="Fletcher J."/>
            <person name="Melcher U."/>
            <person name="Blagden T."/>
            <person name="Winegar R.A."/>
        </authorList>
    </citation>
    <scope>NUCLEOTIDE SEQUENCE [LARGE SCALE GENOMIC DNA]</scope>
    <source>
        <strain evidence="1 2">X11-5A</strain>
    </source>
</reference>
<reference evidence="1 2" key="2">
    <citation type="submission" date="2015-09" db="EMBL/GenBank/DDBJ databases">
        <title>Draft genome sequence of Xanthomonas oryzae pv. USA str. X11-5A.</title>
        <authorList>
            <person name="Knight B.M."/>
            <person name="Roberts D.P."/>
            <person name="Lin D."/>
            <person name="Hari K."/>
            <person name="Fletcher J."/>
            <person name="Melcher U."/>
            <person name="Blagden T."/>
            <person name="Winegar R.A."/>
        </authorList>
    </citation>
    <scope>NUCLEOTIDE SEQUENCE [LARGE SCALE GENOMIC DNA]</scope>
    <source>
        <strain evidence="1 2">X11-5A</strain>
    </source>
</reference>
<name>A0AAP0ZMQ4_9XANT</name>
<comment type="caution">
    <text evidence="1">The sequence shown here is derived from an EMBL/GenBank/DDBJ whole genome shotgun (WGS) entry which is preliminary data.</text>
</comment>
<evidence type="ECO:0000313" key="1">
    <source>
        <dbReference type="EMBL" id="KOR44959.1"/>
    </source>
</evidence>
<sequence>MVLEYVWRVDATIASRVNAPINAAHRIGNACPGSPAAAWMQRALSIAARMAASVAQLSRHHEA</sequence>
<protein>
    <submittedName>
        <fullName evidence="1">Uncharacterized protein</fullName>
    </submittedName>
</protein>
<proteinExistence type="predicted"/>
<dbReference type="Proteomes" id="UP000036790">
    <property type="component" value="Unassembled WGS sequence"/>
</dbReference>
<accession>A0AAP0ZMQ4</accession>
<dbReference type="AlphaFoldDB" id="A0AAP0ZMQ4"/>
<evidence type="ECO:0000313" key="2">
    <source>
        <dbReference type="Proteomes" id="UP000036790"/>
    </source>
</evidence>